<evidence type="ECO:0000256" key="10">
    <source>
        <dbReference type="SAM" id="SignalP"/>
    </source>
</evidence>
<dbReference type="PRINTS" id="PR00453">
    <property type="entry name" value="VWFADOMAIN"/>
</dbReference>
<evidence type="ECO:0000259" key="12">
    <source>
        <dbReference type="PROSITE" id="PS51034"/>
    </source>
</evidence>
<dbReference type="STRING" id="2018661.A0A2A2M0I3"/>
<keyword evidence="6 9" id="KW-1133">Transmembrane helix</keyword>
<evidence type="ECO:0000259" key="11">
    <source>
        <dbReference type="PROSITE" id="PS50234"/>
    </source>
</evidence>
<feature type="signal peptide" evidence="10">
    <location>
        <begin position="1"/>
        <end position="25"/>
    </location>
</feature>
<evidence type="ECO:0000313" key="13">
    <source>
        <dbReference type="EMBL" id="PAV91919.1"/>
    </source>
</evidence>
<feature type="compositionally biased region" description="Polar residues" evidence="8">
    <location>
        <begin position="593"/>
        <end position="603"/>
    </location>
</feature>
<dbReference type="Proteomes" id="UP000218231">
    <property type="component" value="Unassembled WGS sequence"/>
</dbReference>
<feature type="domain" description="ZP" evidence="12">
    <location>
        <begin position="260"/>
        <end position="496"/>
    </location>
</feature>
<keyword evidence="2" id="KW-0193">Cuticle</keyword>
<dbReference type="OrthoDB" id="6132182at2759"/>
<proteinExistence type="predicted"/>
<dbReference type="InterPro" id="IPR056953">
    <property type="entry name" value="CUT_N"/>
</dbReference>
<dbReference type="AlphaFoldDB" id="A0A2A2M0I3"/>
<organism evidence="13 14">
    <name type="scientific">Diploscapter pachys</name>
    <dbReference type="NCBI Taxonomy" id="2018661"/>
    <lineage>
        <taxon>Eukaryota</taxon>
        <taxon>Metazoa</taxon>
        <taxon>Ecdysozoa</taxon>
        <taxon>Nematoda</taxon>
        <taxon>Chromadorea</taxon>
        <taxon>Rhabditida</taxon>
        <taxon>Rhabditina</taxon>
        <taxon>Rhabditomorpha</taxon>
        <taxon>Rhabditoidea</taxon>
        <taxon>Rhabditidae</taxon>
        <taxon>Diploscapter</taxon>
    </lineage>
</organism>
<dbReference type="Pfam" id="PF00092">
    <property type="entry name" value="VWA"/>
    <property type="match status" value="1"/>
</dbReference>
<feature type="region of interest" description="Disordered" evidence="8">
    <location>
        <begin position="518"/>
        <end position="657"/>
    </location>
</feature>
<feature type="compositionally biased region" description="Low complexity" evidence="8">
    <location>
        <begin position="569"/>
        <end position="585"/>
    </location>
</feature>
<evidence type="ECO:0008006" key="15">
    <source>
        <dbReference type="Google" id="ProtNLM"/>
    </source>
</evidence>
<comment type="subcellular location">
    <subcellularLocation>
        <location evidence="1">Cell membrane</location>
        <topology evidence="1">Single-pass type I membrane protein</topology>
    </subcellularLocation>
</comment>
<feature type="chain" id="PRO_5012087457" description="ZP domain-containing protein" evidence="10">
    <location>
        <begin position="26"/>
        <end position="747"/>
    </location>
</feature>
<dbReference type="Gene3D" id="3.40.50.410">
    <property type="entry name" value="von Willebrand factor, type A domain"/>
    <property type="match status" value="1"/>
</dbReference>
<dbReference type="SMART" id="SM00241">
    <property type="entry name" value="ZP"/>
    <property type="match status" value="1"/>
</dbReference>
<evidence type="ECO:0000256" key="4">
    <source>
        <dbReference type="ARBA" id="ARBA00022692"/>
    </source>
</evidence>
<dbReference type="GO" id="GO:0042302">
    <property type="term" value="F:structural constituent of cuticle"/>
    <property type="evidence" value="ECO:0007669"/>
    <property type="project" value="UniProtKB-KW"/>
</dbReference>
<keyword evidence="3" id="KW-1003">Cell membrane</keyword>
<feature type="transmembrane region" description="Helical" evidence="9">
    <location>
        <begin position="712"/>
        <end position="737"/>
    </location>
</feature>
<comment type="caution">
    <text evidence="13">The sequence shown here is derived from an EMBL/GenBank/DDBJ whole genome shotgun (WGS) entry which is preliminary data.</text>
</comment>
<dbReference type="InterPro" id="IPR036465">
    <property type="entry name" value="vWFA_dom_sf"/>
</dbReference>
<dbReference type="SUPFAM" id="SSF53300">
    <property type="entry name" value="vWA-like"/>
    <property type="match status" value="1"/>
</dbReference>
<evidence type="ECO:0000256" key="1">
    <source>
        <dbReference type="ARBA" id="ARBA00004251"/>
    </source>
</evidence>
<reference evidence="13 14" key="1">
    <citation type="journal article" date="2017" name="Curr. Biol.">
        <title>Genome architecture and evolution of a unichromosomal asexual nematode.</title>
        <authorList>
            <person name="Fradin H."/>
            <person name="Zegar C."/>
            <person name="Gutwein M."/>
            <person name="Lucas J."/>
            <person name="Kovtun M."/>
            <person name="Corcoran D."/>
            <person name="Baugh L.R."/>
            <person name="Kiontke K."/>
            <person name="Gunsalus K."/>
            <person name="Fitch D.H."/>
            <person name="Piano F."/>
        </authorList>
    </citation>
    <scope>NUCLEOTIDE SEQUENCE [LARGE SCALE GENOMIC DNA]</scope>
    <source>
        <strain evidence="13">PF1309</strain>
    </source>
</reference>
<dbReference type="CDD" id="cd01472">
    <property type="entry name" value="vWA_collagen"/>
    <property type="match status" value="1"/>
</dbReference>
<dbReference type="GO" id="GO:0005886">
    <property type="term" value="C:plasma membrane"/>
    <property type="evidence" value="ECO:0007669"/>
    <property type="project" value="UniProtKB-SubCell"/>
</dbReference>
<dbReference type="InterPro" id="IPR001507">
    <property type="entry name" value="ZP_dom"/>
</dbReference>
<dbReference type="Pfam" id="PF25301">
    <property type="entry name" value="CUT_C"/>
    <property type="match status" value="1"/>
</dbReference>
<keyword evidence="7 9" id="KW-0472">Membrane</keyword>
<evidence type="ECO:0000256" key="7">
    <source>
        <dbReference type="ARBA" id="ARBA00023136"/>
    </source>
</evidence>
<evidence type="ECO:0000256" key="9">
    <source>
        <dbReference type="SAM" id="Phobius"/>
    </source>
</evidence>
<feature type="compositionally biased region" description="Polar residues" evidence="8">
    <location>
        <begin position="529"/>
        <end position="561"/>
    </location>
</feature>
<feature type="domain" description="VWFA" evidence="11">
    <location>
        <begin position="73"/>
        <end position="243"/>
    </location>
</feature>
<evidence type="ECO:0000256" key="6">
    <source>
        <dbReference type="ARBA" id="ARBA00022989"/>
    </source>
</evidence>
<keyword evidence="5 10" id="KW-0732">Signal</keyword>
<dbReference type="InterPro" id="IPR002035">
    <property type="entry name" value="VWF_A"/>
</dbReference>
<dbReference type="InterPro" id="IPR057475">
    <property type="entry name" value="CUT_C"/>
</dbReference>
<dbReference type="InterPro" id="IPR051962">
    <property type="entry name" value="Cuticlin"/>
</dbReference>
<evidence type="ECO:0000313" key="14">
    <source>
        <dbReference type="Proteomes" id="UP000218231"/>
    </source>
</evidence>
<sequence length="747" mass="82934">MGTWTSRLFLVFCYHVLLLFDIGGSQLVNAGGYGGIQSDTNINTDTGTGTGNQPNGLIDSELVQECTANKSVDLLLILDGSGSIGDETFKSQVSFAMSLAQRLNVSDSGSHLAVIQYAEFPRLEFGLDQYTHPTQLEWAIQRINYMSGATNTGKSLKLAIEKGFQGARGGNIPKVAVVITDGQSQDDVAEPSQLLRDSHVMLYAIGVTNLINVHQLHQITGNPVRVFTVESFEELDKSLADSLTWDMCKSEFRPGTPDIICGPDRIGVRASTKEPFDGYVFNCRAGPESFDDARSIGLTIPFSSCNVHRYRSLNPKGIFVEVTFVFMFHQLFMTKSDQMIKLQCFYMEAQKPVTVPLSVSMITTQFREQIYQMPVCTYTLRKDSPDGEIIKFASLGEKVYHRWECEEVEQKDTFGMLVHSCYVDNGFGDRVDVLDEHGCGLDFVILRTPEYDSSLRLATIATWVFKYADRPVLQFQCQITLCLKYDNGCKEITPPRNCKKPKHADGNYPHEVELLPATTTLAPKRSKFGTINNPSATLSINSNSNTNQPTTRPSITTTSAQNRNRNRNRNPPSSSSSRPPSVVNPNPSPPNSESIEITRTIGSGNPPRIPPDFVPPEIDNIPSRNANGKAQRVPPAKQSVEESDFEGPTKGINPQQHSIEETLENESGISGYNRKKSRAKRHPAGYGTIDVFTDKIMVLDHKLHCENATFDWQIIALIASTTAANILIFMTSCVVWVRICRKHRYAA</sequence>
<evidence type="ECO:0000256" key="5">
    <source>
        <dbReference type="ARBA" id="ARBA00022729"/>
    </source>
</evidence>
<dbReference type="PROSITE" id="PS51034">
    <property type="entry name" value="ZP_2"/>
    <property type="match status" value="1"/>
</dbReference>
<dbReference type="SMART" id="SM00327">
    <property type="entry name" value="VWA"/>
    <property type="match status" value="1"/>
</dbReference>
<evidence type="ECO:0000256" key="8">
    <source>
        <dbReference type="SAM" id="MobiDB-lite"/>
    </source>
</evidence>
<keyword evidence="14" id="KW-1185">Reference proteome</keyword>
<name>A0A2A2M0I3_9BILA</name>
<protein>
    <recommendedName>
        <fullName evidence="15">ZP domain-containing protein</fullName>
    </recommendedName>
</protein>
<evidence type="ECO:0000256" key="3">
    <source>
        <dbReference type="ARBA" id="ARBA00022475"/>
    </source>
</evidence>
<accession>A0A2A2M0I3</accession>
<dbReference type="EMBL" id="LIAE01006281">
    <property type="protein sequence ID" value="PAV91919.1"/>
    <property type="molecule type" value="Genomic_DNA"/>
</dbReference>
<dbReference type="PROSITE" id="PS50234">
    <property type="entry name" value="VWFA"/>
    <property type="match status" value="1"/>
</dbReference>
<dbReference type="PANTHER" id="PTHR22907">
    <property type="entry name" value="GH04558P"/>
    <property type="match status" value="1"/>
</dbReference>
<evidence type="ECO:0000256" key="2">
    <source>
        <dbReference type="ARBA" id="ARBA00022460"/>
    </source>
</evidence>
<dbReference type="PANTHER" id="PTHR22907:SF47">
    <property type="entry name" value="CUTICLIN-6"/>
    <property type="match status" value="1"/>
</dbReference>
<dbReference type="Pfam" id="PF25057">
    <property type="entry name" value="CUT_N"/>
    <property type="match status" value="1"/>
</dbReference>
<gene>
    <name evidence="13" type="ORF">WR25_06220</name>
</gene>
<keyword evidence="4 9" id="KW-0812">Transmembrane</keyword>